<keyword evidence="4 6" id="KW-0808">Transferase</keyword>
<dbReference type="EC" id="2.6.1.-" evidence="6"/>
<dbReference type="SUPFAM" id="SSF53383">
    <property type="entry name" value="PLP-dependent transferases"/>
    <property type="match status" value="1"/>
</dbReference>
<dbReference type="Proteomes" id="UP000051412">
    <property type="component" value="Unassembled WGS sequence"/>
</dbReference>
<evidence type="ECO:0000256" key="3">
    <source>
        <dbReference type="ARBA" id="ARBA00022576"/>
    </source>
</evidence>
<dbReference type="GO" id="GO:0008483">
    <property type="term" value="F:transaminase activity"/>
    <property type="evidence" value="ECO:0007669"/>
    <property type="project" value="UniProtKB-KW"/>
</dbReference>
<proteinExistence type="inferred from homology"/>
<comment type="caution">
    <text evidence="8">The sequence shown here is derived from an EMBL/GenBank/DDBJ whole genome shotgun (WGS) entry which is preliminary data.</text>
</comment>
<evidence type="ECO:0000313" key="8">
    <source>
        <dbReference type="EMBL" id="KRM27445.1"/>
    </source>
</evidence>
<accession>A0A0R1XCQ0</accession>
<dbReference type="PATRIC" id="fig|1423782.4.peg.23"/>
<name>A0A0R1XCQ0_9LACO</name>
<gene>
    <name evidence="8" type="ORF">FD32_GL000023</name>
</gene>
<dbReference type="Gene3D" id="3.90.1150.10">
    <property type="entry name" value="Aspartate Aminotransferase, domain 1"/>
    <property type="match status" value="1"/>
</dbReference>
<dbReference type="PANTHER" id="PTHR46383">
    <property type="entry name" value="ASPARTATE AMINOTRANSFERASE"/>
    <property type="match status" value="1"/>
</dbReference>
<evidence type="ECO:0000256" key="2">
    <source>
        <dbReference type="ARBA" id="ARBA00007441"/>
    </source>
</evidence>
<keyword evidence="9" id="KW-1185">Reference proteome</keyword>
<dbReference type="PROSITE" id="PS00105">
    <property type="entry name" value="AA_TRANSFER_CLASS_1"/>
    <property type="match status" value="1"/>
</dbReference>
<organism evidence="8 9">
    <name type="scientific">Limosilactobacillus panis DSM 6035</name>
    <dbReference type="NCBI Taxonomy" id="1423782"/>
    <lineage>
        <taxon>Bacteria</taxon>
        <taxon>Bacillati</taxon>
        <taxon>Bacillota</taxon>
        <taxon>Bacilli</taxon>
        <taxon>Lactobacillales</taxon>
        <taxon>Lactobacillaceae</taxon>
        <taxon>Limosilactobacillus</taxon>
    </lineage>
</organism>
<evidence type="ECO:0000256" key="1">
    <source>
        <dbReference type="ARBA" id="ARBA00001933"/>
    </source>
</evidence>
<dbReference type="GO" id="GO:0006520">
    <property type="term" value="P:amino acid metabolic process"/>
    <property type="evidence" value="ECO:0007669"/>
    <property type="project" value="InterPro"/>
</dbReference>
<feature type="domain" description="Aminotransferase class I/classII large" evidence="7">
    <location>
        <begin position="44"/>
        <end position="389"/>
    </location>
</feature>
<dbReference type="Gene3D" id="3.40.640.10">
    <property type="entry name" value="Type I PLP-dependent aspartate aminotransferase-like (Major domain)"/>
    <property type="match status" value="1"/>
</dbReference>
<dbReference type="InterPro" id="IPR015422">
    <property type="entry name" value="PyrdxlP-dep_Trfase_small"/>
</dbReference>
<evidence type="ECO:0000256" key="6">
    <source>
        <dbReference type="RuleBase" id="RU000481"/>
    </source>
</evidence>
<dbReference type="InterPro" id="IPR015424">
    <property type="entry name" value="PyrdxlP-dep_Trfase"/>
</dbReference>
<evidence type="ECO:0000259" key="7">
    <source>
        <dbReference type="Pfam" id="PF00155"/>
    </source>
</evidence>
<keyword evidence="5" id="KW-0663">Pyridoxal phosphate</keyword>
<sequence>MQSYTNHMMNGGKIMDSSILSKAYQKPSTNILADVCAMAAKMDNVIDLSVGDPNFTTPQPIIEAAFEKTKAGMTHYTAAEGLSELRQAICDFYQDKYQLKFNLNQVLVTVGAEHALFIALEALLDPGDEVIIPQPSFSPYIDQVKLANGTPVTVDGKAAVGYKIEAAEIAKKITPKTKAIIINTPNNPTGNVMTAAEEQALADLAIKNDLLIFSDEIYSDYVMPGKTFTPLAKFAPDNTVTISGMSKSFAMTGWRIGYLIGPNWLVTTANDVNDAVTFTTPTMSQEGALYGLQHHDELVAPIVEAFQKRLTYLQTELPKIDWLDVSPVEGSIYVFADIRATGLNSVDFADQLLKKAGILVVPGLAFGKSGEGFVRIAATQPLTVLKEAVAKMQKLTW</sequence>
<evidence type="ECO:0000256" key="4">
    <source>
        <dbReference type="ARBA" id="ARBA00022679"/>
    </source>
</evidence>
<comment type="similarity">
    <text evidence="2 6">Belongs to the class-I pyridoxal-phosphate-dependent aminotransferase family.</text>
</comment>
<dbReference type="InterPro" id="IPR015421">
    <property type="entry name" value="PyrdxlP-dep_Trfase_major"/>
</dbReference>
<keyword evidence="3 6" id="KW-0032">Aminotransferase</keyword>
<dbReference type="PANTHER" id="PTHR46383:SF2">
    <property type="entry name" value="AMINOTRANSFERASE"/>
    <property type="match status" value="1"/>
</dbReference>
<evidence type="ECO:0000313" key="9">
    <source>
        <dbReference type="Proteomes" id="UP000051412"/>
    </source>
</evidence>
<dbReference type="CDD" id="cd00609">
    <property type="entry name" value="AAT_like"/>
    <property type="match status" value="1"/>
</dbReference>
<dbReference type="InterPro" id="IPR004839">
    <property type="entry name" value="Aminotransferase_I/II_large"/>
</dbReference>
<dbReference type="InterPro" id="IPR004838">
    <property type="entry name" value="NHTrfase_class1_PyrdxlP-BS"/>
</dbReference>
<dbReference type="FunFam" id="3.40.640.10:FF:000033">
    <property type="entry name" value="Aspartate aminotransferase"/>
    <property type="match status" value="1"/>
</dbReference>
<comment type="cofactor">
    <cofactor evidence="1 6">
        <name>pyridoxal 5'-phosphate</name>
        <dbReference type="ChEBI" id="CHEBI:597326"/>
    </cofactor>
</comment>
<dbReference type="Pfam" id="PF00155">
    <property type="entry name" value="Aminotran_1_2"/>
    <property type="match status" value="1"/>
</dbReference>
<dbReference type="GO" id="GO:0030170">
    <property type="term" value="F:pyridoxal phosphate binding"/>
    <property type="evidence" value="ECO:0007669"/>
    <property type="project" value="InterPro"/>
</dbReference>
<reference evidence="8 9" key="1">
    <citation type="journal article" date="2015" name="Genome Announc.">
        <title>Expanding the biotechnology potential of lactobacilli through comparative genomics of 213 strains and associated genera.</title>
        <authorList>
            <person name="Sun Z."/>
            <person name="Harris H.M."/>
            <person name="McCann A."/>
            <person name="Guo C."/>
            <person name="Argimon S."/>
            <person name="Zhang W."/>
            <person name="Yang X."/>
            <person name="Jeffery I.B."/>
            <person name="Cooney J.C."/>
            <person name="Kagawa T.F."/>
            <person name="Liu W."/>
            <person name="Song Y."/>
            <person name="Salvetti E."/>
            <person name="Wrobel A."/>
            <person name="Rasinkangas P."/>
            <person name="Parkhill J."/>
            <person name="Rea M.C."/>
            <person name="O'Sullivan O."/>
            <person name="Ritari J."/>
            <person name="Douillard F.P."/>
            <person name="Paul Ross R."/>
            <person name="Yang R."/>
            <person name="Briner A.E."/>
            <person name="Felis G.E."/>
            <person name="de Vos W.M."/>
            <person name="Barrangou R."/>
            <person name="Klaenhammer T.R."/>
            <person name="Caufield P.W."/>
            <person name="Cui Y."/>
            <person name="Zhang H."/>
            <person name="O'Toole P.W."/>
        </authorList>
    </citation>
    <scope>NUCLEOTIDE SEQUENCE [LARGE SCALE GENOMIC DNA]</scope>
    <source>
        <strain evidence="8 9">DSM 6035</strain>
    </source>
</reference>
<dbReference type="STRING" id="1423782.FD32_GL000023"/>
<protein>
    <recommendedName>
        <fullName evidence="6">Aminotransferase</fullName>
        <ecNumber evidence="6">2.6.1.-</ecNumber>
    </recommendedName>
</protein>
<dbReference type="InterPro" id="IPR050596">
    <property type="entry name" value="AspAT/PAT-like"/>
</dbReference>
<dbReference type="AlphaFoldDB" id="A0A0R1XCQ0"/>
<dbReference type="EMBL" id="AZGM01000059">
    <property type="protein sequence ID" value="KRM27445.1"/>
    <property type="molecule type" value="Genomic_DNA"/>
</dbReference>
<evidence type="ECO:0000256" key="5">
    <source>
        <dbReference type="ARBA" id="ARBA00022898"/>
    </source>
</evidence>